<name>A0A6M3JNL8_9ZZZZ</name>
<organism evidence="1">
    <name type="scientific">viral metagenome</name>
    <dbReference type="NCBI Taxonomy" id="1070528"/>
    <lineage>
        <taxon>unclassified sequences</taxon>
        <taxon>metagenomes</taxon>
        <taxon>organismal metagenomes</taxon>
    </lineage>
</organism>
<gene>
    <name evidence="1" type="ORF">MM415A03535_0009</name>
</gene>
<accession>A0A6M3JNL8</accession>
<dbReference type="AlphaFoldDB" id="A0A6M3JNL8"/>
<dbReference type="EMBL" id="MT141826">
    <property type="protein sequence ID" value="QJA70858.1"/>
    <property type="molecule type" value="Genomic_DNA"/>
</dbReference>
<proteinExistence type="predicted"/>
<sequence>MTNRLIDKLKEYLEPAQGRTVNLRDIRTALRIEPGSEDDTGLRKHMSKTLVAQRIISPSGKGDGVYKVVKRVKPVSVFGVGRERRPVYDLIFPRNYDTMMELDFAPFITVREGDLIVMGGVKSATKTTMCLNFCAENIDTHPILMGNEYTVMVSGHDGIENYEPSPRFLNRLDAMDVKNGGWVEWINDGGQDKFTLLPVHEDHAEHIVRDRLNIIDWISLDGDRLYDIATTLKNIKNNLGRGVAIVALQKGEGAANPRGGQFVRDYADAELLLDDLGNQNYMLTVKGVKESTAPIVGNRYAYTVGSMGTKIIAFREIKTCPSCNGKKWYNGKECDTCVGRGYIDA</sequence>
<evidence type="ECO:0000313" key="1">
    <source>
        <dbReference type="EMBL" id="QJA70858.1"/>
    </source>
</evidence>
<reference evidence="1" key="1">
    <citation type="submission" date="2020-03" db="EMBL/GenBank/DDBJ databases">
        <title>The deep terrestrial virosphere.</title>
        <authorList>
            <person name="Holmfeldt K."/>
            <person name="Nilsson E."/>
            <person name="Simone D."/>
            <person name="Lopez-Fernandez M."/>
            <person name="Wu X."/>
            <person name="de Brujin I."/>
            <person name="Lundin D."/>
            <person name="Andersson A."/>
            <person name="Bertilsson S."/>
            <person name="Dopson M."/>
        </authorList>
    </citation>
    <scope>NUCLEOTIDE SEQUENCE</scope>
    <source>
        <strain evidence="1">MM415A03535</strain>
    </source>
</reference>
<dbReference type="Gene3D" id="6.20.20.10">
    <property type="match status" value="1"/>
</dbReference>
<protein>
    <submittedName>
        <fullName evidence="1">Uncharacterized protein</fullName>
    </submittedName>
</protein>